<feature type="region of interest" description="Disordered" evidence="7">
    <location>
        <begin position="1658"/>
        <end position="1707"/>
    </location>
</feature>
<dbReference type="SUPFAM" id="SSF46966">
    <property type="entry name" value="Spectrin repeat"/>
    <property type="match status" value="6"/>
</dbReference>
<sequence>MDGVRALDVLPLLQERLAVLPGGRDRRGGPVLCFPASARRDRAKPDDYRRLLQYLLQIPGNEIRERGFTAVLDMRGQGATWAAIKPILKVLQEHFASQVHTACIIKPDNFWQKQRTSLGSHKYKFETNMMSVEALPKIIETSQLTSDLDGTLHYDHAQWIDMRLALEDFVWQAADLLDRLDDLQEDLSRNDFADDVNGAKHGIDVHNDMKKKIMKAPVEDIDILGQRLLQRLSGDSNSGYDSGYSGRDSEASSGVSNPDLQASVPQILQHLEAIHSQQQQLLQLWHHKKQKLDQCFQLRLFEQDCDKMLDWICHNRDVFLMNYVEIGRTYKLAKQLQEEHSHFTMSSMNVYVNINHILSVASRLIESNHYASQHVRAVAARLDRTWKEFAAGLDERTSVLGLSVLFHHKAEQYVENVPNWSQACENISIPSEIMILEAAIHQHQNLYESMCQAYTEVYDSYQSLLNGLDLLVQVCHNFPSPAVRNENSKVSTISEVAANISIDTVDGKNVHSTSKKLLYQLDHLVQICNQPGMDPPRKHKTRRKSSGRGPNFEAAAGAGGAVAGGRQGTNPAADYSEGASHVLDVIHRILNHHRALEQKWHVKKIKLHQRLALRLFQEDVKQVLDWLANHGEVFLRKNIGIGRNLQKARVYQKSHEHFENVAQNTYTNAEKLLTAAEELARTGECNAAEIYAVARELESHVTSFAARVDQRRRRLDLAAKFYSHRDELASWVEELRQEVQNEEAVDCVEGAQRALEECQRQRDHSLHECNAAIAHGQALLQELRSVGLHNAVMDTTGSVGAVETSLDRLNKQRDELDQLWAARKLKLDLCLRLRLLERAALEVSSQLEIWAEELQHTELAHEVAAAEQHLQLHNDSVTHMHNTVFQVMQQGQELGQELAQALEASGLTLMADSQYSASTRVQVLLEFLHEREVDVEELAELKRVKLEQCVQLCQFNNDSNQVISWIRNGESMLMASFSIPTSLQDAEQLKKEHEQFQVAIEKTHTSAIQVKQRAESLINNNHYEPQSIRDMAEEVTQRWQQLVTCAEERHKLVTASCNFYKTAEQVCSVLDSLEREYRRDEDWCGMDKLLAEQGSTGGPGFTLPPAVADRIAQLINKHQEQKEAFLKACTLARRTAETFLKYSQRSLQLYSFQGESTQRSAHARVKTILDKLLSQENKVLDNWTHRKKRLDQCQQYVLFERSAQQALDWIQDTGELYLSTHTSVGHTRQETEKLLSEHNEFKGTAKETRDRVKLLIQLADSLVEKSHAHAGSIKQWVAAVDKTYKDFSIRMDKYRSQLESSLGIQDTKQDLSIDRNSDPLLEAKVKEAAASKDLKGLNEEKRRSARRKEFIMAELLQTERTYVKDLEICARLFLDEMRNSAAVPPTIRGREDVIFGNIEEILTFHRDIFLRELEKYETMPEDVGHCFVTWASKFDMYVKYCKNKPESNSLLVQHGGAFFEDLQKRHRVEHPISAYLIKPVQRITKYQLLLKDLQSCCQEGQGEIKDGLEVMLNVPKKANDAMHLSLLEGCDKNLDSLGEVILQDTFHVWDPKQIIRKGRERHIFLFELYLLFSKEVKDSNGKAKYIYKNKLMTSELGVTEHIEGDECKLAVWTGRAPISDYRIVLKASNLETKQMWVKKLREVIQETYFSSALPLSLPKSPAKTKAPSHRSSRDMEDSTSLDESVENLDRNSLASFGSGNTTDSDKAAPSAEMTWVIADFCASSPSEVTVHKGQQVEVLDAPSAERSDWCLVRMAAGSGSAGAAAVDSPPEGLVPLSVLKQPPQGLRTTSSSASASTSPSRRLTTQDESGKSCRRRGACCSGGGPCIPHGAETLQHPPPLPTPSRSPVSEPWVRVKSRS</sequence>
<feature type="compositionally biased region" description="Gly residues" evidence="7">
    <location>
        <begin position="557"/>
        <end position="567"/>
    </location>
</feature>
<accession>A0AAV7XN61</accession>
<dbReference type="InterPro" id="IPR002017">
    <property type="entry name" value="Spectrin_repeat"/>
</dbReference>
<dbReference type="SUPFAM" id="SSF50044">
    <property type="entry name" value="SH3-domain"/>
    <property type="match status" value="1"/>
</dbReference>
<name>A0AAV7XN61_9NEOP</name>
<dbReference type="Gene3D" id="2.30.29.30">
    <property type="entry name" value="Pleckstrin-homology domain (PH domain)/Phosphotyrosine-binding domain (PTB)"/>
    <property type="match status" value="1"/>
</dbReference>
<dbReference type="CDD" id="cd13240">
    <property type="entry name" value="PH1_Kalirin_Trio_like"/>
    <property type="match status" value="1"/>
</dbReference>
<dbReference type="Pfam" id="PF13716">
    <property type="entry name" value="CRAL_TRIO_2"/>
    <property type="match status" value="1"/>
</dbReference>
<evidence type="ECO:0000256" key="5">
    <source>
        <dbReference type="ARBA" id="ARBA00022658"/>
    </source>
</evidence>
<keyword evidence="4" id="KW-0597">Phosphoprotein</keyword>
<feature type="compositionally biased region" description="Acidic residues" evidence="7">
    <location>
        <begin position="1677"/>
        <end position="1686"/>
    </location>
</feature>
<evidence type="ECO:0000256" key="4">
    <source>
        <dbReference type="ARBA" id="ARBA00022553"/>
    </source>
</evidence>
<dbReference type="SMART" id="SM00325">
    <property type="entry name" value="RhoGEF"/>
    <property type="match status" value="1"/>
</dbReference>
<reference evidence="11" key="1">
    <citation type="submission" date="2022-12" db="EMBL/GenBank/DDBJ databases">
        <title>Chromosome-level genome assembly of the bean flower thrips Megalurothrips usitatus.</title>
        <authorList>
            <person name="Ma L."/>
            <person name="Liu Q."/>
            <person name="Li H."/>
            <person name="Cai W."/>
        </authorList>
    </citation>
    <scope>NUCLEOTIDE SEQUENCE</scope>
    <source>
        <strain evidence="11">Cailab_2022a</strain>
    </source>
</reference>
<dbReference type="InterPro" id="IPR035899">
    <property type="entry name" value="DBL_dom_sf"/>
</dbReference>
<dbReference type="InterPro" id="IPR051336">
    <property type="entry name" value="RhoGEF_Guanine_NuclExch_SF"/>
</dbReference>
<feature type="region of interest" description="Disordered" evidence="7">
    <location>
        <begin position="234"/>
        <end position="258"/>
    </location>
</feature>
<evidence type="ECO:0000256" key="1">
    <source>
        <dbReference type="ARBA" id="ARBA00004496"/>
    </source>
</evidence>
<feature type="compositionally biased region" description="Basic residues" evidence="7">
    <location>
        <begin position="537"/>
        <end position="546"/>
    </location>
</feature>
<dbReference type="InterPro" id="IPR001849">
    <property type="entry name" value="PH_domain"/>
</dbReference>
<gene>
    <name evidence="11" type="ORF">ONE63_009940</name>
</gene>
<feature type="domain" description="DH" evidence="10">
    <location>
        <begin position="1347"/>
        <end position="1521"/>
    </location>
</feature>
<keyword evidence="3" id="KW-0963">Cytoplasm</keyword>
<evidence type="ECO:0000313" key="11">
    <source>
        <dbReference type="EMBL" id="KAJ1525098.1"/>
    </source>
</evidence>
<dbReference type="CDD" id="cd00176">
    <property type="entry name" value="SPEC"/>
    <property type="match status" value="5"/>
</dbReference>
<keyword evidence="5" id="KW-0344">Guanine-nucleotide releasing factor</keyword>
<dbReference type="GO" id="GO:0019898">
    <property type="term" value="C:extrinsic component of membrane"/>
    <property type="evidence" value="ECO:0007669"/>
    <property type="project" value="TreeGrafter"/>
</dbReference>
<organism evidence="11 12">
    <name type="scientific">Megalurothrips usitatus</name>
    <name type="common">bean blossom thrips</name>
    <dbReference type="NCBI Taxonomy" id="439358"/>
    <lineage>
        <taxon>Eukaryota</taxon>
        <taxon>Metazoa</taxon>
        <taxon>Ecdysozoa</taxon>
        <taxon>Arthropoda</taxon>
        <taxon>Hexapoda</taxon>
        <taxon>Insecta</taxon>
        <taxon>Pterygota</taxon>
        <taxon>Neoptera</taxon>
        <taxon>Paraneoptera</taxon>
        <taxon>Thysanoptera</taxon>
        <taxon>Terebrantia</taxon>
        <taxon>Thripoidea</taxon>
        <taxon>Thripidae</taxon>
        <taxon>Megalurothrips</taxon>
    </lineage>
</organism>
<comment type="caution">
    <text evidence="11">The sequence shown here is derived from an EMBL/GenBank/DDBJ whole genome shotgun (WGS) entry which is preliminary data.</text>
</comment>
<feature type="region of interest" description="Disordered" evidence="7">
    <location>
        <begin position="530"/>
        <end position="571"/>
    </location>
</feature>
<evidence type="ECO:0000259" key="8">
    <source>
        <dbReference type="PROSITE" id="PS50002"/>
    </source>
</evidence>
<dbReference type="CDD" id="cd00170">
    <property type="entry name" value="SEC14"/>
    <property type="match status" value="1"/>
</dbReference>
<dbReference type="Pfam" id="PF00621">
    <property type="entry name" value="RhoGEF"/>
    <property type="match status" value="1"/>
</dbReference>
<evidence type="ECO:0000256" key="2">
    <source>
        <dbReference type="ARBA" id="ARBA00022443"/>
    </source>
</evidence>
<keyword evidence="2 6" id="KW-0728">SH3 domain</keyword>
<dbReference type="Gene3D" id="2.30.30.40">
    <property type="entry name" value="SH3 Domains"/>
    <property type="match status" value="1"/>
</dbReference>
<feature type="compositionally biased region" description="Polar residues" evidence="7">
    <location>
        <begin position="1690"/>
        <end position="1702"/>
    </location>
</feature>
<dbReference type="GO" id="GO:0005886">
    <property type="term" value="C:plasma membrane"/>
    <property type="evidence" value="ECO:0007669"/>
    <property type="project" value="TreeGrafter"/>
</dbReference>
<evidence type="ECO:0000256" key="6">
    <source>
        <dbReference type="PROSITE-ProRule" id="PRU00192"/>
    </source>
</evidence>
<dbReference type="Gene3D" id="1.20.900.10">
    <property type="entry name" value="Dbl homology (DH) domain"/>
    <property type="match status" value="1"/>
</dbReference>
<dbReference type="GO" id="GO:0005737">
    <property type="term" value="C:cytoplasm"/>
    <property type="evidence" value="ECO:0007669"/>
    <property type="project" value="UniProtKB-SubCell"/>
</dbReference>
<dbReference type="PANTHER" id="PTHR22826:SF106">
    <property type="entry name" value="TRIO, ISOFORM A"/>
    <property type="match status" value="1"/>
</dbReference>
<dbReference type="SMART" id="SM00150">
    <property type="entry name" value="SPEC"/>
    <property type="match status" value="6"/>
</dbReference>
<dbReference type="InterPro" id="IPR000219">
    <property type="entry name" value="DH_dom"/>
</dbReference>
<evidence type="ECO:0000256" key="3">
    <source>
        <dbReference type="ARBA" id="ARBA00022490"/>
    </source>
</evidence>
<keyword evidence="12" id="KW-1185">Reference proteome</keyword>
<dbReference type="SUPFAM" id="SSF50729">
    <property type="entry name" value="PH domain-like"/>
    <property type="match status" value="1"/>
</dbReference>
<dbReference type="InterPro" id="IPR001452">
    <property type="entry name" value="SH3_domain"/>
</dbReference>
<dbReference type="InterPro" id="IPR001251">
    <property type="entry name" value="CRAL-TRIO_dom"/>
</dbReference>
<dbReference type="InterPro" id="IPR058918">
    <property type="entry name" value="KALRN/TRIO-like_spectrin"/>
</dbReference>
<dbReference type="InterPro" id="IPR055251">
    <property type="entry name" value="SOS1_NGEF_PH"/>
</dbReference>
<feature type="region of interest" description="Disordered" evidence="7">
    <location>
        <begin position="1774"/>
        <end position="1859"/>
    </location>
</feature>
<dbReference type="Pfam" id="PF23323">
    <property type="entry name" value="Spectrin_6"/>
    <property type="match status" value="1"/>
</dbReference>
<dbReference type="GO" id="GO:0005085">
    <property type="term" value="F:guanyl-nucleotide exchange factor activity"/>
    <property type="evidence" value="ECO:0007669"/>
    <property type="project" value="UniProtKB-KW"/>
</dbReference>
<feature type="compositionally biased region" description="Low complexity" evidence="7">
    <location>
        <begin position="234"/>
        <end position="246"/>
    </location>
</feature>
<dbReference type="InterPro" id="IPR011993">
    <property type="entry name" value="PH-like_dom_sf"/>
</dbReference>
<evidence type="ECO:0008006" key="13">
    <source>
        <dbReference type="Google" id="ProtNLM"/>
    </source>
</evidence>
<evidence type="ECO:0000259" key="9">
    <source>
        <dbReference type="PROSITE" id="PS50003"/>
    </source>
</evidence>
<dbReference type="PROSITE" id="PS50002">
    <property type="entry name" value="SH3"/>
    <property type="match status" value="1"/>
</dbReference>
<protein>
    <recommendedName>
        <fullName evidence="13">Triple functional domain protein</fullName>
    </recommendedName>
</protein>
<feature type="domain" description="PH" evidence="9">
    <location>
        <begin position="1539"/>
        <end position="1645"/>
    </location>
</feature>
<evidence type="ECO:0000313" key="12">
    <source>
        <dbReference type="Proteomes" id="UP001075354"/>
    </source>
</evidence>
<comment type="subcellular location">
    <subcellularLocation>
        <location evidence="1">Cytoplasm</location>
    </subcellularLocation>
</comment>
<feature type="compositionally biased region" description="Low complexity" evidence="7">
    <location>
        <begin position="1786"/>
        <end position="1803"/>
    </location>
</feature>
<dbReference type="PROSITE" id="PS50010">
    <property type="entry name" value="DH_2"/>
    <property type="match status" value="1"/>
</dbReference>
<dbReference type="InterPro" id="IPR047054">
    <property type="entry name" value="Kalirin_TRIO_PH_1"/>
</dbReference>
<dbReference type="InterPro" id="IPR018159">
    <property type="entry name" value="Spectrin/alpha-actinin"/>
</dbReference>
<dbReference type="Gene3D" id="1.20.58.60">
    <property type="match status" value="5"/>
</dbReference>
<feature type="domain" description="SH3" evidence="8">
    <location>
        <begin position="1709"/>
        <end position="1784"/>
    </location>
</feature>
<dbReference type="SMART" id="SM00233">
    <property type="entry name" value="PH"/>
    <property type="match status" value="1"/>
</dbReference>
<dbReference type="SUPFAM" id="SSF48065">
    <property type="entry name" value="DBL homology domain (DH-domain)"/>
    <property type="match status" value="1"/>
</dbReference>
<dbReference type="FunFam" id="1.20.58.60:FF:000023">
    <property type="entry name" value="Kalirin RhoGEF kinase b"/>
    <property type="match status" value="1"/>
</dbReference>
<dbReference type="Proteomes" id="UP001075354">
    <property type="component" value="Chromosome 8"/>
</dbReference>
<dbReference type="CDD" id="cd00160">
    <property type="entry name" value="RhoGEF"/>
    <property type="match status" value="1"/>
</dbReference>
<proteinExistence type="predicted"/>
<dbReference type="InterPro" id="IPR036028">
    <property type="entry name" value="SH3-like_dom_sf"/>
</dbReference>
<dbReference type="FunFam" id="1.20.900.10:FF:000001">
    <property type="entry name" value="Guanine nucleotide exchange factor DBS"/>
    <property type="match status" value="1"/>
</dbReference>
<dbReference type="PROSITE" id="PS50003">
    <property type="entry name" value="PH_DOMAIN"/>
    <property type="match status" value="1"/>
</dbReference>
<dbReference type="SMART" id="SM00516">
    <property type="entry name" value="SEC14"/>
    <property type="match status" value="1"/>
</dbReference>
<dbReference type="Pfam" id="PF00435">
    <property type="entry name" value="Spectrin"/>
    <property type="match status" value="3"/>
</dbReference>
<dbReference type="FunFam" id="1.20.58.60:FF:000034">
    <property type="entry name" value="kalirin isoform X2"/>
    <property type="match status" value="1"/>
</dbReference>
<dbReference type="FunFam" id="2.30.29.30:FF:000040">
    <property type="entry name" value="Kalirin RhoGEF kinase b"/>
    <property type="match status" value="1"/>
</dbReference>
<dbReference type="EMBL" id="JAPTSV010000008">
    <property type="protein sequence ID" value="KAJ1525098.1"/>
    <property type="molecule type" value="Genomic_DNA"/>
</dbReference>
<evidence type="ECO:0000256" key="7">
    <source>
        <dbReference type="SAM" id="MobiDB-lite"/>
    </source>
</evidence>
<dbReference type="Pfam" id="PF22697">
    <property type="entry name" value="SOS1_NGEF_PH"/>
    <property type="match status" value="1"/>
</dbReference>
<evidence type="ECO:0000259" key="10">
    <source>
        <dbReference type="PROSITE" id="PS50010"/>
    </source>
</evidence>
<dbReference type="PANTHER" id="PTHR22826">
    <property type="entry name" value="RHO GUANINE EXCHANGE FACTOR-RELATED"/>
    <property type="match status" value="1"/>
</dbReference>
<dbReference type="GO" id="GO:0007411">
    <property type="term" value="P:axon guidance"/>
    <property type="evidence" value="ECO:0007669"/>
    <property type="project" value="TreeGrafter"/>
</dbReference>